<dbReference type="FunFam" id="3.40.50.1370:FF:000001">
    <property type="entry name" value="Aspartate carbamoyltransferase"/>
    <property type="match status" value="1"/>
</dbReference>
<dbReference type="SUPFAM" id="SSF53671">
    <property type="entry name" value="Aspartate/ornithine carbamoyltransferase"/>
    <property type="match status" value="1"/>
</dbReference>
<dbReference type="KEGG" id="tba:TERMP_01434"/>
<dbReference type="HOGENOM" id="CLU_043846_1_2_2"/>
<dbReference type="PANTHER" id="PTHR45753:SF6">
    <property type="entry name" value="ASPARTATE CARBAMOYLTRANSFERASE"/>
    <property type="match status" value="1"/>
</dbReference>
<keyword evidence="3 7" id="KW-0808">Transferase</keyword>
<dbReference type="InterPro" id="IPR006130">
    <property type="entry name" value="Asp/Orn_carbamoylTrfase"/>
</dbReference>
<dbReference type="InterPro" id="IPR036901">
    <property type="entry name" value="Asp/Orn_carbamoylTrfase_sf"/>
</dbReference>
<comment type="similarity">
    <text evidence="2 7">Belongs to the aspartate/ornithine carbamoyltransferase superfamily. ATCase family.</text>
</comment>
<dbReference type="OrthoDB" id="7792at2157"/>
<evidence type="ECO:0000313" key="11">
    <source>
        <dbReference type="Proteomes" id="UP000007478"/>
    </source>
</evidence>
<keyword evidence="4 7" id="KW-0665">Pyrimidine biosynthesis</keyword>
<dbReference type="NCBIfam" id="TIGR00670">
    <property type="entry name" value="asp_carb_tr"/>
    <property type="match status" value="1"/>
</dbReference>
<dbReference type="InterPro" id="IPR002082">
    <property type="entry name" value="Asp_carbamoyltransf"/>
</dbReference>
<dbReference type="GO" id="GO:0016597">
    <property type="term" value="F:amino acid binding"/>
    <property type="evidence" value="ECO:0007669"/>
    <property type="project" value="InterPro"/>
</dbReference>
<reference evidence="10 11" key="1">
    <citation type="journal article" date="2011" name="J. Bacteriol.">
        <title>Complete genome sequence of the hyperthermophilic, piezophilic, heterotrophic, and carboxydotrophic archaeon Thermococcus barophilus MP.</title>
        <authorList>
            <person name="Vannier P."/>
            <person name="Marteinsson V.T."/>
            <person name="Fridjonsson O.H."/>
            <person name="Oger P."/>
            <person name="Jebbar M."/>
        </authorList>
    </citation>
    <scope>NUCLEOTIDE SEQUENCE [LARGE SCALE GENOMIC DNA]</scope>
    <source>
        <strain evidence="11">DSM 11836 / MP</strain>
    </source>
</reference>
<sequence>MQGWKGRDVVSIRDFSKEDIEYVLNTAERLERELKEKGSLEYAKGKILATLFFEPSTRTRLSFESAMHRLGGSVIGFAEASTSSVKKGESLRDTIKTVEQYSDVIVIRHPKEGAARLAAEVAEIPVINAGDGSNQHPTQTLLDLYTIKREFGKIDGLKIALLGDLKYGRTVHSLSEALSHYDVELYLISPGLLRMPRHIVEELKEKGVKVYETSDLESVIGELDVLYVTRIQKERFPDEQEYLKVKGSYVIDLEILKKAKETLKIMHPLPRVDEIHPSVDSTKHAIYFRQVFSGIPVRMALLALTLGVIE</sequence>
<dbReference type="GO" id="GO:0006520">
    <property type="term" value="P:amino acid metabolic process"/>
    <property type="evidence" value="ECO:0007669"/>
    <property type="project" value="InterPro"/>
</dbReference>
<dbReference type="PRINTS" id="PR00100">
    <property type="entry name" value="AOTCASE"/>
</dbReference>
<evidence type="ECO:0000259" key="9">
    <source>
        <dbReference type="Pfam" id="PF02729"/>
    </source>
</evidence>
<gene>
    <name evidence="7" type="primary">pyrB</name>
    <name evidence="10" type="ordered locus">TERMP_01434</name>
</gene>
<feature type="binding site" evidence="7">
    <location>
        <position position="59"/>
    </location>
    <ligand>
        <name>carbamoyl phosphate</name>
        <dbReference type="ChEBI" id="CHEBI:58228"/>
    </ligand>
</feature>
<feature type="binding site" evidence="7">
    <location>
        <position position="139"/>
    </location>
    <ligand>
        <name>carbamoyl phosphate</name>
        <dbReference type="ChEBI" id="CHEBI:58228"/>
    </ligand>
</feature>
<dbReference type="eggNOG" id="arCOG00911">
    <property type="taxonomic scope" value="Archaea"/>
</dbReference>
<proteinExistence type="inferred from homology"/>
<dbReference type="GO" id="GO:0044205">
    <property type="term" value="P:'de novo' UMP biosynthetic process"/>
    <property type="evidence" value="ECO:0007669"/>
    <property type="project" value="UniProtKB-UniRule"/>
</dbReference>
<feature type="binding site" evidence="7">
    <location>
        <position position="58"/>
    </location>
    <ligand>
        <name>carbamoyl phosphate</name>
        <dbReference type="ChEBI" id="CHEBI:58228"/>
    </ligand>
</feature>
<evidence type="ECO:0000256" key="2">
    <source>
        <dbReference type="ARBA" id="ARBA00008896"/>
    </source>
</evidence>
<comment type="catalytic activity">
    <reaction evidence="6 7">
        <text>carbamoyl phosphate + L-aspartate = N-carbamoyl-L-aspartate + phosphate + H(+)</text>
        <dbReference type="Rhea" id="RHEA:20013"/>
        <dbReference type="ChEBI" id="CHEBI:15378"/>
        <dbReference type="ChEBI" id="CHEBI:29991"/>
        <dbReference type="ChEBI" id="CHEBI:32814"/>
        <dbReference type="ChEBI" id="CHEBI:43474"/>
        <dbReference type="ChEBI" id="CHEBI:58228"/>
        <dbReference type="EC" id="2.1.3.2"/>
    </reaction>
</comment>
<dbReference type="EC" id="2.1.3.2" evidence="7"/>
<comment type="function">
    <text evidence="5 7">Catalyzes the condensation of carbamoyl phosphate and aspartate to form carbamoyl aspartate and inorganic phosphate, the committed step in the de novo pyrimidine nucleotide biosynthesis pathway.</text>
</comment>
<feature type="binding site" evidence="7">
    <location>
        <position position="269"/>
    </location>
    <ligand>
        <name>carbamoyl phosphate</name>
        <dbReference type="ChEBI" id="CHEBI:58228"/>
    </ligand>
</feature>
<dbReference type="InterPro" id="IPR006131">
    <property type="entry name" value="Asp_carbamoyltransf_Asp/Orn-bd"/>
</dbReference>
<organism evidence="10 11">
    <name type="scientific">Thermococcus barophilus (strain DSM 11836 / MP)</name>
    <dbReference type="NCBI Taxonomy" id="391623"/>
    <lineage>
        <taxon>Archaea</taxon>
        <taxon>Methanobacteriati</taxon>
        <taxon>Methanobacteriota</taxon>
        <taxon>Thermococci</taxon>
        <taxon>Thermococcales</taxon>
        <taxon>Thermococcaceae</taxon>
        <taxon>Thermococcus</taxon>
    </lineage>
</organism>
<name>F0LI09_THEBM</name>
<dbReference type="GO" id="GO:0006207">
    <property type="term" value="P:'de novo' pyrimidine nucleobase biosynthetic process"/>
    <property type="evidence" value="ECO:0007669"/>
    <property type="project" value="InterPro"/>
</dbReference>
<dbReference type="PATRIC" id="fig|391623.17.peg.1434"/>
<dbReference type="EMBL" id="CP002372">
    <property type="protein sequence ID" value="ADT84409.1"/>
    <property type="molecule type" value="Genomic_DNA"/>
</dbReference>
<dbReference type="RefSeq" id="WP_013467707.1">
    <property type="nucleotide sequence ID" value="NC_014804.1"/>
</dbReference>
<keyword evidence="11" id="KW-1185">Reference proteome</keyword>
<evidence type="ECO:0000256" key="6">
    <source>
        <dbReference type="ARBA" id="ARBA00048859"/>
    </source>
</evidence>
<dbReference type="PRINTS" id="PR00101">
    <property type="entry name" value="ATCASE"/>
</dbReference>
<dbReference type="FunFam" id="3.40.50.1370:FF:000021">
    <property type="entry name" value="Aspartate carbamoyltransferase"/>
    <property type="match status" value="1"/>
</dbReference>
<evidence type="ECO:0000259" key="8">
    <source>
        <dbReference type="Pfam" id="PF00185"/>
    </source>
</evidence>
<dbReference type="NCBIfam" id="NF002032">
    <property type="entry name" value="PRK00856.1"/>
    <property type="match status" value="1"/>
</dbReference>
<dbReference type="GO" id="GO:0004070">
    <property type="term" value="F:aspartate carbamoyltransferase activity"/>
    <property type="evidence" value="ECO:0007669"/>
    <property type="project" value="UniProtKB-UniRule"/>
</dbReference>
<dbReference type="GeneID" id="10041750"/>
<dbReference type="UniPathway" id="UPA00070">
    <property type="reaction ID" value="UER00116"/>
</dbReference>
<feature type="binding site" evidence="7">
    <location>
        <position position="136"/>
    </location>
    <ligand>
        <name>carbamoyl phosphate</name>
        <dbReference type="ChEBI" id="CHEBI:58228"/>
    </ligand>
</feature>
<feature type="domain" description="Aspartate/ornithine carbamoyltransferase carbamoyl-P binding" evidence="9">
    <location>
        <begin position="7"/>
        <end position="148"/>
    </location>
</feature>
<accession>F0LI09</accession>
<evidence type="ECO:0000256" key="7">
    <source>
        <dbReference type="HAMAP-Rule" id="MF_00001"/>
    </source>
</evidence>
<evidence type="ECO:0000256" key="4">
    <source>
        <dbReference type="ARBA" id="ARBA00022975"/>
    </source>
</evidence>
<comment type="pathway">
    <text evidence="1 7">Pyrimidine metabolism; UMP biosynthesis via de novo pathway; (S)-dihydroorotate from bicarbonate: step 2/3.</text>
</comment>
<feature type="binding site" evidence="7">
    <location>
        <position position="230"/>
    </location>
    <ligand>
        <name>L-aspartate</name>
        <dbReference type="ChEBI" id="CHEBI:29991"/>
    </ligand>
</feature>
<feature type="binding site" evidence="7">
    <location>
        <position position="169"/>
    </location>
    <ligand>
        <name>L-aspartate</name>
        <dbReference type="ChEBI" id="CHEBI:29991"/>
    </ligand>
</feature>
<feature type="binding site" evidence="7">
    <location>
        <position position="270"/>
    </location>
    <ligand>
        <name>carbamoyl phosphate</name>
        <dbReference type="ChEBI" id="CHEBI:58228"/>
    </ligand>
</feature>
<evidence type="ECO:0000313" key="10">
    <source>
        <dbReference type="EMBL" id="ADT84409.1"/>
    </source>
</evidence>
<comment type="subunit">
    <text evidence="7">Heterooligomer of catalytic and regulatory chains.</text>
</comment>
<dbReference type="PROSITE" id="PS00097">
    <property type="entry name" value="CARBAMOYLTRANSFERASE"/>
    <property type="match status" value="1"/>
</dbReference>
<dbReference type="InterPro" id="IPR006132">
    <property type="entry name" value="Asp/Orn_carbamoyltranf_P-bd"/>
</dbReference>
<feature type="binding site" evidence="7">
    <location>
        <position position="87"/>
    </location>
    <ligand>
        <name>L-aspartate</name>
        <dbReference type="ChEBI" id="CHEBI:29991"/>
    </ligand>
</feature>
<feature type="binding site" evidence="7">
    <location>
        <position position="108"/>
    </location>
    <ligand>
        <name>carbamoyl phosphate</name>
        <dbReference type="ChEBI" id="CHEBI:58228"/>
    </ligand>
</feature>
<dbReference type="HAMAP" id="MF_00001">
    <property type="entry name" value="Asp_carb_tr"/>
    <property type="match status" value="1"/>
</dbReference>
<dbReference type="Gene3D" id="3.40.50.1370">
    <property type="entry name" value="Aspartate/ornithine carbamoyltransferase"/>
    <property type="match status" value="2"/>
</dbReference>
<feature type="domain" description="Aspartate/ornithine carbamoyltransferase Asp/Orn-binding" evidence="8">
    <location>
        <begin position="155"/>
        <end position="304"/>
    </location>
</feature>
<protein>
    <recommendedName>
        <fullName evidence="7">Aspartate carbamoyltransferase</fullName>
        <ecNumber evidence="7">2.1.3.2</ecNumber>
    </recommendedName>
    <alternativeName>
        <fullName evidence="7">Aspartate transcarbamylase</fullName>
        <shortName evidence="7">ATCase</shortName>
    </alternativeName>
</protein>
<dbReference type="PANTHER" id="PTHR45753">
    <property type="entry name" value="ORNITHINE CARBAMOYLTRANSFERASE, MITOCHONDRIAL"/>
    <property type="match status" value="1"/>
</dbReference>
<dbReference type="AlphaFoldDB" id="F0LI09"/>
<evidence type="ECO:0000256" key="3">
    <source>
        <dbReference type="ARBA" id="ARBA00022679"/>
    </source>
</evidence>
<dbReference type="Pfam" id="PF02729">
    <property type="entry name" value="OTCace_N"/>
    <property type="match status" value="1"/>
</dbReference>
<dbReference type="Proteomes" id="UP000007478">
    <property type="component" value="Chromosome"/>
</dbReference>
<dbReference type="Pfam" id="PF00185">
    <property type="entry name" value="OTCace"/>
    <property type="match status" value="1"/>
</dbReference>
<evidence type="ECO:0000256" key="1">
    <source>
        <dbReference type="ARBA" id="ARBA00004852"/>
    </source>
</evidence>
<evidence type="ECO:0000256" key="5">
    <source>
        <dbReference type="ARBA" id="ARBA00043884"/>
    </source>
</evidence>